<comment type="similarity">
    <text evidence="1 6">Belongs to the sigma-70 factor family. ECF subfamily.</text>
</comment>
<proteinExistence type="inferred from homology"/>
<evidence type="ECO:0000313" key="11">
    <source>
        <dbReference type="Proteomes" id="UP000606044"/>
    </source>
</evidence>
<keyword evidence="11" id="KW-1185">Reference proteome</keyword>
<dbReference type="InterPro" id="IPR036388">
    <property type="entry name" value="WH-like_DNA-bd_sf"/>
</dbReference>
<dbReference type="InterPro" id="IPR000838">
    <property type="entry name" value="RNA_pol_sigma70_ECF_CS"/>
</dbReference>
<feature type="compositionally biased region" description="Basic and acidic residues" evidence="7">
    <location>
        <begin position="16"/>
        <end position="27"/>
    </location>
</feature>
<dbReference type="Gene3D" id="1.10.1740.10">
    <property type="match status" value="1"/>
</dbReference>
<dbReference type="Pfam" id="PF04542">
    <property type="entry name" value="Sigma70_r2"/>
    <property type="match status" value="1"/>
</dbReference>
<dbReference type="GO" id="GO:0006352">
    <property type="term" value="P:DNA-templated transcription initiation"/>
    <property type="evidence" value="ECO:0007669"/>
    <property type="project" value="InterPro"/>
</dbReference>
<evidence type="ECO:0000313" key="10">
    <source>
        <dbReference type="EMBL" id="GGF61062.1"/>
    </source>
</evidence>
<dbReference type="PANTHER" id="PTHR43133">
    <property type="entry name" value="RNA POLYMERASE ECF-TYPE SIGMA FACTO"/>
    <property type="match status" value="1"/>
</dbReference>
<dbReference type="PROSITE" id="PS01063">
    <property type="entry name" value="SIGMA70_ECF"/>
    <property type="match status" value="1"/>
</dbReference>
<dbReference type="GO" id="GO:0003677">
    <property type="term" value="F:DNA binding"/>
    <property type="evidence" value="ECO:0007669"/>
    <property type="project" value="UniProtKB-KW"/>
</dbReference>
<evidence type="ECO:0000256" key="4">
    <source>
        <dbReference type="ARBA" id="ARBA00023125"/>
    </source>
</evidence>
<dbReference type="AlphaFoldDB" id="A0A917BYC6"/>
<evidence type="ECO:0000256" key="2">
    <source>
        <dbReference type="ARBA" id="ARBA00023015"/>
    </source>
</evidence>
<dbReference type="CDD" id="cd06171">
    <property type="entry name" value="Sigma70_r4"/>
    <property type="match status" value="1"/>
</dbReference>
<dbReference type="InterPro" id="IPR013324">
    <property type="entry name" value="RNA_pol_sigma_r3/r4-like"/>
</dbReference>
<dbReference type="InterPro" id="IPR013325">
    <property type="entry name" value="RNA_pol_sigma_r2"/>
</dbReference>
<keyword evidence="2 6" id="KW-0805">Transcription regulation</keyword>
<dbReference type="SUPFAM" id="SSF88946">
    <property type="entry name" value="Sigma2 domain of RNA polymerase sigma factors"/>
    <property type="match status" value="1"/>
</dbReference>
<evidence type="ECO:0000259" key="9">
    <source>
        <dbReference type="Pfam" id="PF08281"/>
    </source>
</evidence>
<evidence type="ECO:0000256" key="6">
    <source>
        <dbReference type="RuleBase" id="RU000716"/>
    </source>
</evidence>
<dbReference type="GO" id="GO:0016987">
    <property type="term" value="F:sigma factor activity"/>
    <property type="evidence" value="ECO:0007669"/>
    <property type="project" value="UniProtKB-KW"/>
</dbReference>
<keyword evidence="3 6" id="KW-0731">Sigma factor</keyword>
<evidence type="ECO:0000256" key="5">
    <source>
        <dbReference type="ARBA" id="ARBA00023163"/>
    </source>
</evidence>
<gene>
    <name evidence="10" type="ORF">GCM10007301_21060</name>
</gene>
<reference evidence="10" key="2">
    <citation type="submission" date="2020-09" db="EMBL/GenBank/DDBJ databases">
        <authorList>
            <person name="Sun Q."/>
            <person name="Sedlacek I."/>
        </authorList>
    </citation>
    <scope>NUCLEOTIDE SEQUENCE</scope>
    <source>
        <strain evidence="10">CCM 7897</strain>
    </source>
</reference>
<keyword evidence="5 6" id="KW-0804">Transcription</keyword>
<dbReference type="SUPFAM" id="SSF88659">
    <property type="entry name" value="Sigma3 and sigma4 domains of RNA polymerase sigma factors"/>
    <property type="match status" value="1"/>
</dbReference>
<accession>A0A917BYC6</accession>
<dbReference type="EMBL" id="BMCT01000002">
    <property type="protein sequence ID" value="GGF61062.1"/>
    <property type="molecule type" value="Genomic_DNA"/>
</dbReference>
<dbReference type="Gene3D" id="1.10.10.10">
    <property type="entry name" value="Winged helix-like DNA-binding domain superfamily/Winged helix DNA-binding domain"/>
    <property type="match status" value="1"/>
</dbReference>
<dbReference type="InterPro" id="IPR039425">
    <property type="entry name" value="RNA_pol_sigma-70-like"/>
</dbReference>
<dbReference type="Pfam" id="PF08281">
    <property type="entry name" value="Sigma70_r4_2"/>
    <property type="match status" value="1"/>
</dbReference>
<evidence type="ECO:0000256" key="7">
    <source>
        <dbReference type="SAM" id="MobiDB-lite"/>
    </source>
</evidence>
<feature type="domain" description="RNA polymerase sigma factor 70 region 4 type 2" evidence="9">
    <location>
        <begin position="142"/>
        <end position="193"/>
    </location>
</feature>
<dbReference type="InterPro" id="IPR007627">
    <property type="entry name" value="RNA_pol_sigma70_r2"/>
</dbReference>
<evidence type="ECO:0000259" key="8">
    <source>
        <dbReference type="Pfam" id="PF04542"/>
    </source>
</evidence>
<organism evidence="10 11">
    <name type="scientific">Azorhizobium oxalatiphilum</name>
    <dbReference type="NCBI Taxonomy" id="980631"/>
    <lineage>
        <taxon>Bacteria</taxon>
        <taxon>Pseudomonadati</taxon>
        <taxon>Pseudomonadota</taxon>
        <taxon>Alphaproteobacteria</taxon>
        <taxon>Hyphomicrobiales</taxon>
        <taxon>Xanthobacteraceae</taxon>
        <taxon>Azorhizobium</taxon>
    </lineage>
</organism>
<dbReference type="InterPro" id="IPR014284">
    <property type="entry name" value="RNA_pol_sigma-70_dom"/>
</dbReference>
<feature type="domain" description="RNA polymerase sigma-70 region 2" evidence="8">
    <location>
        <begin position="49"/>
        <end position="111"/>
    </location>
</feature>
<evidence type="ECO:0000256" key="3">
    <source>
        <dbReference type="ARBA" id="ARBA00023082"/>
    </source>
</evidence>
<dbReference type="Proteomes" id="UP000606044">
    <property type="component" value="Unassembled WGS sequence"/>
</dbReference>
<evidence type="ECO:0000256" key="1">
    <source>
        <dbReference type="ARBA" id="ARBA00010641"/>
    </source>
</evidence>
<protein>
    <recommendedName>
        <fullName evidence="6">RNA polymerase sigma factor</fullName>
    </recommendedName>
</protein>
<reference evidence="10" key="1">
    <citation type="journal article" date="2014" name="Int. J. Syst. Evol. Microbiol.">
        <title>Complete genome sequence of Corynebacterium casei LMG S-19264T (=DSM 44701T), isolated from a smear-ripened cheese.</title>
        <authorList>
            <consortium name="US DOE Joint Genome Institute (JGI-PGF)"/>
            <person name="Walter F."/>
            <person name="Albersmeier A."/>
            <person name="Kalinowski J."/>
            <person name="Ruckert C."/>
        </authorList>
    </citation>
    <scope>NUCLEOTIDE SEQUENCE</scope>
    <source>
        <strain evidence="10">CCM 7897</strain>
    </source>
</reference>
<sequence length="204" mass="22423">MRGGAILDRGAVPSPRMREPDDDRDQTRDEDLMARVAQGNEAAFRTLCDRHLVRAVALARRTLGNDADAEEVVQEAFLRVWRAAPRWEPTAAFSTWLHRIVVNLCLNHKRRVPHAPLDAAGDPADPAPDAEAQLESRAERARLAGAIGTLPARQRAAVLLTYWEGLSNNRTAQIMGTTVGGVETLLVRARKALRARLIPSSDEG</sequence>
<keyword evidence="4 6" id="KW-0238">DNA-binding</keyword>
<name>A0A917BYC6_9HYPH</name>
<feature type="region of interest" description="Disordered" evidence="7">
    <location>
        <begin position="1"/>
        <end position="27"/>
    </location>
</feature>
<dbReference type="NCBIfam" id="TIGR02937">
    <property type="entry name" value="sigma70-ECF"/>
    <property type="match status" value="1"/>
</dbReference>
<dbReference type="InterPro" id="IPR013249">
    <property type="entry name" value="RNA_pol_sigma70_r4_t2"/>
</dbReference>
<comment type="caution">
    <text evidence="10">The sequence shown here is derived from an EMBL/GenBank/DDBJ whole genome shotgun (WGS) entry which is preliminary data.</text>
</comment>
<dbReference type="PANTHER" id="PTHR43133:SF8">
    <property type="entry name" value="RNA POLYMERASE SIGMA FACTOR HI_1459-RELATED"/>
    <property type="match status" value="1"/>
</dbReference>